<dbReference type="Gene3D" id="1.10.30.50">
    <property type="match status" value="1"/>
</dbReference>
<dbReference type="OrthoDB" id="5365468at2"/>
<dbReference type="AlphaFoldDB" id="A0A7U4RQ96"/>
<dbReference type="Proteomes" id="UP000034444">
    <property type="component" value="Chromosome"/>
</dbReference>
<accession>A0A7U4RQ96</accession>
<keyword evidence="2" id="KW-1185">Reference proteome</keyword>
<dbReference type="KEGG" id="slh:YH65_04110"/>
<proteinExistence type="predicted"/>
<evidence type="ECO:0000313" key="2">
    <source>
        <dbReference type="Proteomes" id="UP000034444"/>
    </source>
</evidence>
<name>A0A7U4RQ96_9BACT</name>
<evidence type="ECO:0008006" key="3">
    <source>
        <dbReference type="Google" id="ProtNLM"/>
    </source>
</evidence>
<evidence type="ECO:0000313" key="1">
    <source>
        <dbReference type="EMBL" id="AKF24658.1"/>
    </source>
</evidence>
<dbReference type="EMBL" id="CP011308">
    <property type="protein sequence ID" value="AKF24658.1"/>
    <property type="molecule type" value="Genomic_DNA"/>
</dbReference>
<reference evidence="1 2" key="1">
    <citation type="submission" date="2015-04" db="EMBL/GenBank/DDBJ databases">
        <title>Complete genome sequence of Sulfurovum lithotrophicum ATCC BAA-797T.</title>
        <authorList>
            <person name="Ahn J."/>
            <person name="Park G."/>
            <person name="Jeon W."/>
            <person name="Jang Y."/>
            <person name="Jang M."/>
            <person name="Lee H."/>
            <person name="Lee H."/>
        </authorList>
    </citation>
    <scope>NUCLEOTIDE SEQUENCE [LARGE SCALE GENOMIC DNA]</scope>
    <source>
        <strain evidence="2">ATCC BAA-797 / 42BKT</strain>
    </source>
</reference>
<dbReference type="RefSeq" id="WP_046550751.1">
    <property type="nucleotide sequence ID" value="NZ_CP011308.1"/>
</dbReference>
<gene>
    <name evidence="1" type="ORF">YH65_04110</name>
</gene>
<reference evidence="2" key="2">
    <citation type="journal article" date="2017" name="Stand. Genomic Sci.">
        <title>Complete genome sequence of the sulfur-oxidizing chemolithoautotrophic Sulfurovum lithotrophicum 42BKTT.</title>
        <authorList>
            <person name="Jeon W."/>
            <person name="Priscilla L."/>
            <person name="Park G."/>
            <person name="Lee H."/>
            <person name="Lee N."/>
            <person name="Lee D."/>
            <person name="Kwon H."/>
            <person name="Ahn I."/>
            <person name="Lee C."/>
            <person name="Lee H."/>
            <person name="Ahn J."/>
        </authorList>
    </citation>
    <scope>NUCLEOTIDE SEQUENCE [LARGE SCALE GENOMIC DNA]</scope>
    <source>
        <strain evidence="2">ATCC BAA-797 / 42BKT</strain>
    </source>
</reference>
<protein>
    <recommendedName>
        <fullName evidence="3">HNH endonuclease</fullName>
    </recommendedName>
</protein>
<sequence>MTKTQKYLEALKTFDDWVIVSSWAVRVGELYPDILDAANEQAANQANDTTGLRELAARISSRLSTGGFPEVEIDDSEHPRKVRYISEAQKEERIEGFESIAKQLNKFFSLDFEVDHAFALLNSSEAGKHHPDNLQLLIKAHNGKKNKKNWQRFTIEEQKEYIKQVIALQTMIASRLEISLVDDVLDSLLERLGKVY</sequence>
<organism evidence="1 2">
    <name type="scientific">Sulfurovum lithotrophicum</name>
    <dbReference type="NCBI Taxonomy" id="206403"/>
    <lineage>
        <taxon>Bacteria</taxon>
        <taxon>Pseudomonadati</taxon>
        <taxon>Campylobacterota</taxon>
        <taxon>Epsilonproteobacteria</taxon>
        <taxon>Campylobacterales</taxon>
        <taxon>Sulfurovaceae</taxon>
        <taxon>Sulfurovum</taxon>
    </lineage>
</organism>